<proteinExistence type="predicted"/>
<dbReference type="AlphaFoldDB" id="A0AA37HZ88"/>
<evidence type="ECO:0008006" key="3">
    <source>
        <dbReference type="Google" id="ProtNLM"/>
    </source>
</evidence>
<reference evidence="1" key="1">
    <citation type="submission" date="2021-08" db="EMBL/GenBank/DDBJ databases">
        <title>Prevotella lacticifex sp. nov., isolated from rumen of cow.</title>
        <authorList>
            <person name="Shinkai T."/>
            <person name="Ikeyama N."/>
            <person name="Kumagai M."/>
            <person name="Ohmori H."/>
            <person name="Sakamoto M."/>
            <person name="Ohkuma M."/>
            <person name="Mitsumori M."/>
        </authorList>
    </citation>
    <scope>NUCLEOTIDE SEQUENCE</scope>
    <source>
        <strain evidence="1">DSM 11371</strain>
    </source>
</reference>
<dbReference type="NCBIfam" id="TIGR01200">
    <property type="entry name" value="GLPGLI"/>
    <property type="match status" value="1"/>
</dbReference>
<dbReference type="RefSeq" id="WP_006283792.1">
    <property type="nucleotide sequence ID" value="NZ_BPTR01000001.1"/>
</dbReference>
<dbReference type="Proteomes" id="UP000887043">
    <property type="component" value="Unassembled WGS sequence"/>
</dbReference>
<name>A0AA37HZ88_SEGBR</name>
<organism evidence="1 2">
    <name type="scientific">Segatella bryantii</name>
    <name type="common">Prevotella bryantii</name>
    <dbReference type="NCBI Taxonomy" id="77095"/>
    <lineage>
        <taxon>Bacteria</taxon>
        <taxon>Pseudomonadati</taxon>
        <taxon>Bacteroidota</taxon>
        <taxon>Bacteroidia</taxon>
        <taxon>Bacteroidales</taxon>
        <taxon>Prevotellaceae</taxon>
        <taxon>Segatella</taxon>
    </lineage>
</organism>
<sequence>MKNYILLTLIMLVKVGLVSKLSAQSTTPIESSILEVRYIVTHKSDKDMFVLRCGKNVSQYFSVGKLRDDSLRASPDPTVSQIPLNEMMEEAMHRDDPSKRRPSSPCHSDYLYWNLSVGKVSVYTSVFGSKYVIEEETPTMDWEIYEDSVRTIIGYECHKAVTKFRGREWAVWYADGIPVSLGPWKLNGLPGIILQAECDGYMKINACGIITSDLSPVTFYNFAEYKFQPVERKKLLKMKMNPNFYPANTKITPTMELE</sequence>
<accession>A0AA37HZ88</accession>
<comment type="caution">
    <text evidence="1">The sequence shown here is derived from an EMBL/GenBank/DDBJ whole genome shotgun (WGS) entry which is preliminary data.</text>
</comment>
<dbReference type="EMBL" id="BPTR01000001">
    <property type="protein sequence ID" value="GJG28669.1"/>
    <property type="molecule type" value="Genomic_DNA"/>
</dbReference>
<evidence type="ECO:0000313" key="1">
    <source>
        <dbReference type="EMBL" id="GJG28669.1"/>
    </source>
</evidence>
<dbReference type="InterPro" id="IPR005901">
    <property type="entry name" value="GLPGLI"/>
</dbReference>
<evidence type="ECO:0000313" key="2">
    <source>
        <dbReference type="Proteomes" id="UP000887043"/>
    </source>
</evidence>
<gene>
    <name evidence="1" type="ORF">PRRU23_23690</name>
</gene>
<protein>
    <recommendedName>
        <fullName evidence="3">GLPGLI family protein</fullName>
    </recommendedName>
</protein>
<dbReference type="Pfam" id="PF22252">
    <property type="entry name" value="PNGase_F-II_N"/>
    <property type="match status" value="1"/>
</dbReference>